<evidence type="ECO:0000313" key="3">
    <source>
        <dbReference type="Proteomes" id="UP000269689"/>
    </source>
</evidence>
<dbReference type="PROSITE" id="PS50995">
    <property type="entry name" value="HTH_MARR_2"/>
    <property type="match status" value="1"/>
</dbReference>
<proteinExistence type="predicted"/>
<dbReference type="AlphaFoldDB" id="A0A3N4UFZ9"/>
<sequence length="153" mass="17234">MKHSPENIIKFATRLAITSDLYRGIIEKRLTAHDLTPAQLAALTHLARRAMPLRVSDIARAIDVGQPAVTKMLIKFERAGWVTLSGSKQDGRVKEASLTRDGGMHLQKVHRSLMPELPSFLDNWSEEQLHHMTDELKSLSNFLETVQKLDVKA</sequence>
<dbReference type="InterPro" id="IPR036390">
    <property type="entry name" value="WH_DNA-bd_sf"/>
</dbReference>
<dbReference type="PANTHER" id="PTHR33164">
    <property type="entry name" value="TRANSCRIPTIONAL REGULATOR, MARR FAMILY"/>
    <property type="match status" value="1"/>
</dbReference>
<accession>A0A3N4UFZ9</accession>
<reference evidence="2 3" key="1">
    <citation type="submission" date="2018-11" db="EMBL/GenBank/DDBJ databases">
        <title>Genomic Encyclopedia of Type Strains, Phase IV (KMG-IV): sequencing the most valuable type-strain genomes for metagenomic binning, comparative biology and taxonomic classification.</title>
        <authorList>
            <person name="Goeker M."/>
        </authorList>
    </citation>
    <scope>NUCLEOTIDE SEQUENCE [LARGE SCALE GENOMIC DNA]</scope>
    <source>
        <strain evidence="2 3">DSM 104731</strain>
    </source>
</reference>
<organism evidence="2 3">
    <name type="scientific">Pacificibacter maritimus</name>
    <dbReference type="NCBI Taxonomy" id="762213"/>
    <lineage>
        <taxon>Bacteria</taxon>
        <taxon>Pseudomonadati</taxon>
        <taxon>Pseudomonadota</taxon>
        <taxon>Alphaproteobacteria</taxon>
        <taxon>Rhodobacterales</taxon>
        <taxon>Roseobacteraceae</taxon>
        <taxon>Pacificibacter</taxon>
    </lineage>
</organism>
<dbReference type="InterPro" id="IPR000835">
    <property type="entry name" value="HTH_MarR-typ"/>
</dbReference>
<dbReference type="GO" id="GO:0006950">
    <property type="term" value="P:response to stress"/>
    <property type="evidence" value="ECO:0007669"/>
    <property type="project" value="TreeGrafter"/>
</dbReference>
<evidence type="ECO:0000313" key="2">
    <source>
        <dbReference type="EMBL" id="RPE67385.1"/>
    </source>
</evidence>
<dbReference type="PANTHER" id="PTHR33164:SF57">
    <property type="entry name" value="MARR-FAMILY TRANSCRIPTIONAL REGULATOR"/>
    <property type="match status" value="1"/>
</dbReference>
<dbReference type="SMART" id="SM00347">
    <property type="entry name" value="HTH_MARR"/>
    <property type="match status" value="1"/>
</dbReference>
<gene>
    <name evidence="2" type="ORF">EDD53_1792</name>
</gene>
<evidence type="ECO:0000259" key="1">
    <source>
        <dbReference type="PROSITE" id="PS50995"/>
    </source>
</evidence>
<keyword evidence="2" id="KW-0238">DNA-binding</keyword>
<name>A0A3N4UFZ9_9RHOB</name>
<keyword evidence="3" id="KW-1185">Reference proteome</keyword>
<dbReference type="InterPro" id="IPR036388">
    <property type="entry name" value="WH-like_DNA-bd_sf"/>
</dbReference>
<dbReference type="GO" id="GO:0003700">
    <property type="term" value="F:DNA-binding transcription factor activity"/>
    <property type="evidence" value="ECO:0007669"/>
    <property type="project" value="InterPro"/>
</dbReference>
<protein>
    <submittedName>
        <fullName evidence="2">DNA-binding MarR family transcriptional regulator</fullName>
    </submittedName>
</protein>
<dbReference type="Pfam" id="PF12802">
    <property type="entry name" value="MarR_2"/>
    <property type="match status" value="1"/>
</dbReference>
<dbReference type="SUPFAM" id="SSF46785">
    <property type="entry name" value="Winged helix' DNA-binding domain"/>
    <property type="match status" value="1"/>
</dbReference>
<feature type="domain" description="HTH marR-type" evidence="1">
    <location>
        <begin position="1"/>
        <end position="148"/>
    </location>
</feature>
<dbReference type="InterPro" id="IPR039422">
    <property type="entry name" value="MarR/SlyA-like"/>
</dbReference>
<dbReference type="Proteomes" id="UP000269689">
    <property type="component" value="Unassembled WGS sequence"/>
</dbReference>
<dbReference type="EMBL" id="RKQK01000002">
    <property type="protein sequence ID" value="RPE67385.1"/>
    <property type="molecule type" value="Genomic_DNA"/>
</dbReference>
<dbReference type="Gene3D" id="1.10.10.10">
    <property type="entry name" value="Winged helix-like DNA-binding domain superfamily/Winged helix DNA-binding domain"/>
    <property type="match status" value="1"/>
</dbReference>
<dbReference type="GO" id="GO:0003677">
    <property type="term" value="F:DNA binding"/>
    <property type="evidence" value="ECO:0007669"/>
    <property type="project" value="UniProtKB-KW"/>
</dbReference>
<comment type="caution">
    <text evidence="2">The sequence shown here is derived from an EMBL/GenBank/DDBJ whole genome shotgun (WGS) entry which is preliminary data.</text>
</comment>